<comment type="caution">
    <text evidence="2">The sequence shown here is derived from an EMBL/GenBank/DDBJ whole genome shotgun (WGS) entry which is preliminary data.</text>
</comment>
<dbReference type="HOGENOM" id="CLU_1316215_0_0_1"/>
<feature type="region of interest" description="Disordered" evidence="1">
    <location>
        <begin position="74"/>
        <end position="99"/>
    </location>
</feature>
<evidence type="ECO:0000256" key="1">
    <source>
        <dbReference type="SAM" id="MobiDB-lite"/>
    </source>
</evidence>
<sequence>MLFALQSVAQAARPLPPNWNPTDISDYEALIEQPQLQPSRSTRPHENARACFFHSPRLIIEDLPAYQAQPWYPGQLYADSRPSPQQPPRGGSSNAGSPRIMDRQMGLVLAPPDYRRAQQAWIEEYSNKLSNKPSKISNFFLGRVKAQDRQTRKNAQAADAVQRAHDAWLRIGVDTRQIEQQGGKLPPFFLNVPQKNCEEWHDEVVRLIG</sequence>
<dbReference type="Proteomes" id="UP000027361">
    <property type="component" value="Unassembled WGS sequence"/>
</dbReference>
<dbReference type="OrthoDB" id="3362195at2759"/>
<accession>A0A066W8Z3</accession>
<dbReference type="GeneID" id="25267696"/>
<feature type="compositionally biased region" description="Low complexity" evidence="1">
    <location>
        <begin position="80"/>
        <end position="92"/>
    </location>
</feature>
<dbReference type="EMBL" id="JMSN01000019">
    <property type="protein sequence ID" value="KDN50417.1"/>
    <property type="molecule type" value="Genomic_DNA"/>
</dbReference>
<protein>
    <submittedName>
        <fullName evidence="2">Uncharacterized protein</fullName>
    </submittedName>
</protein>
<name>A0A066W8Z3_TILAU</name>
<dbReference type="InParanoid" id="A0A066W8Z3"/>
<dbReference type="RefSeq" id="XP_013244542.1">
    <property type="nucleotide sequence ID" value="XM_013389088.1"/>
</dbReference>
<proteinExistence type="predicted"/>
<reference evidence="2 3" key="1">
    <citation type="submission" date="2014-05" db="EMBL/GenBank/DDBJ databases">
        <title>Draft genome sequence of a rare smut relative, Tilletiaria anomala UBC 951.</title>
        <authorList>
            <consortium name="DOE Joint Genome Institute"/>
            <person name="Toome M."/>
            <person name="Kuo A."/>
            <person name="Henrissat B."/>
            <person name="Lipzen A."/>
            <person name="Tritt A."/>
            <person name="Yoshinaga Y."/>
            <person name="Zane M."/>
            <person name="Barry K."/>
            <person name="Grigoriev I.V."/>
            <person name="Spatafora J.W."/>
            <person name="Aimea M.C."/>
        </authorList>
    </citation>
    <scope>NUCLEOTIDE SEQUENCE [LARGE SCALE GENOMIC DNA]</scope>
    <source>
        <strain evidence="2 3">UBC 951</strain>
    </source>
</reference>
<gene>
    <name evidence="2" type="ORF">K437DRAFT_67198</name>
</gene>
<organism evidence="2 3">
    <name type="scientific">Tilletiaria anomala (strain ATCC 24038 / CBS 436.72 / UBC 951)</name>
    <dbReference type="NCBI Taxonomy" id="1037660"/>
    <lineage>
        <taxon>Eukaryota</taxon>
        <taxon>Fungi</taxon>
        <taxon>Dikarya</taxon>
        <taxon>Basidiomycota</taxon>
        <taxon>Ustilaginomycotina</taxon>
        <taxon>Exobasidiomycetes</taxon>
        <taxon>Georgefischeriales</taxon>
        <taxon>Tilletiariaceae</taxon>
        <taxon>Tilletiaria</taxon>
    </lineage>
</organism>
<evidence type="ECO:0000313" key="2">
    <source>
        <dbReference type="EMBL" id="KDN50417.1"/>
    </source>
</evidence>
<keyword evidence="3" id="KW-1185">Reference proteome</keyword>
<evidence type="ECO:0000313" key="3">
    <source>
        <dbReference type="Proteomes" id="UP000027361"/>
    </source>
</evidence>
<dbReference type="AlphaFoldDB" id="A0A066W8Z3"/>